<evidence type="ECO:0000313" key="1">
    <source>
        <dbReference type="Proteomes" id="UP000887574"/>
    </source>
</evidence>
<sequence>MLAFRFLTNNQGYLKWGDVDILAPPDLNNTILEAMRMNELLAHPQYTQCAQKLLVGGIRDSFHLCADAKFRTKGSAFGKCLLISGRTESKGQFERAVNNSRWAVFLPQSNPILIDGMQSDVEIHYMSELEEYKYFPVEKIVEAIRDETEEFALAKLEASSAVFSLLDATQLQKAPERLKQILQHLRAKQLLVIVQVEPETATQSNLACGLDLQYFGHCEYRVSFVKTDLFEVDTAPVFGLGSPWKRNYVY</sequence>
<dbReference type="Proteomes" id="UP000887574">
    <property type="component" value="Unplaced"/>
</dbReference>
<organism evidence="1 2">
    <name type="scientific">Ditylenchus dipsaci</name>
    <dbReference type="NCBI Taxonomy" id="166011"/>
    <lineage>
        <taxon>Eukaryota</taxon>
        <taxon>Metazoa</taxon>
        <taxon>Ecdysozoa</taxon>
        <taxon>Nematoda</taxon>
        <taxon>Chromadorea</taxon>
        <taxon>Rhabditida</taxon>
        <taxon>Tylenchina</taxon>
        <taxon>Tylenchomorpha</taxon>
        <taxon>Sphaerularioidea</taxon>
        <taxon>Anguinidae</taxon>
        <taxon>Anguininae</taxon>
        <taxon>Ditylenchus</taxon>
    </lineage>
</organism>
<keyword evidence="1" id="KW-1185">Reference proteome</keyword>
<accession>A0A915CY85</accession>
<name>A0A915CY85_9BILA</name>
<dbReference type="WBParaSite" id="jg13936">
    <property type="protein sequence ID" value="jg13936"/>
    <property type="gene ID" value="jg13936"/>
</dbReference>
<reference evidence="2" key="1">
    <citation type="submission" date="2022-11" db="UniProtKB">
        <authorList>
            <consortium name="WormBaseParasite"/>
        </authorList>
    </citation>
    <scope>IDENTIFICATION</scope>
</reference>
<evidence type="ECO:0000313" key="2">
    <source>
        <dbReference type="WBParaSite" id="jg13936"/>
    </source>
</evidence>
<protein>
    <submittedName>
        <fullName evidence="2">Uncharacterized protein</fullName>
    </submittedName>
</protein>
<proteinExistence type="predicted"/>
<dbReference type="AlphaFoldDB" id="A0A915CY85"/>